<dbReference type="SUPFAM" id="SSF50341">
    <property type="entry name" value="CheW-like"/>
    <property type="match status" value="1"/>
</dbReference>
<dbReference type="Gene3D" id="2.40.50.180">
    <property type="entry name" value="CheA-289, Domain 4"/>
    <property type="match status" value="1"/>
</dbReference>
<evidence type="ECO:0000259" key="1">
    <source>
        <dbReference type="PROSITE" id="PS50851"/>
    </source>
</evidence>
<dbReference type="PANTHER" id="PTHR22617">
    <property type="entry name" value="CHEMOTAXIS SENSOR HISTIDINE KINASE-RELATED"/>
    <property type="match status" value="1"/>
</dbReference>
<name>A0A917C5A2_9PROT</name>
<organism evidence="2 3">
    <name type="scientific">Terasakiella brassicae</name>
    <dbReference type="NCBI Taxonomy" id="1634917"/>
    <lineage>
        <taxon>Bacteria</taxon>
        <taxon>Pseudomonadati</taxon>
        <taxon>Pseudomonadota</taxon>
        <taxon>Alphaproteobacteria</taxon>
        <taxon>Rhodospirillales</taxon>
        <taxon>Terasakiellaceae</taxon>
        <taxon>Terasakiella</taxon>
    </lineage>
</organism>
<reference evidence="2" key="1">
    <citation type="journal article" date="2014" name="Int. J. Syst. Evol. Microbiol.">
        <title>Complete genome sequence of Corynebacterium casei LMG S-19264T (=DSM 44701T), isolated from a smear-ripened cheese.</title>
        <authorList>
            <consortium name="US DOE Joint Genome Institute (JGI-PGF)"/>
            <person name="Walter F."/>
            <person name="Albersmeier A."/>
            <person name="Kalinowski J."/>
            <person name="Ruckert C."/>
        </authorList>
    </citation>
    <scope>NUCLEOTIDE SEQUENCE</scope>
    <source>
        <strain evidence="2">CGMCC 1.15254</strain>
    </source>
</reference>
<accession>A0A917C5A2</accession>
<dbReference type="SMART" id="SM00260">
    <property type="entry name" value="CheW"/>
    <property type="match status" value="1"/>
</dbReference>
<keyword evidence="3" id="KW-1185">Reference proteome</keyword>
<dbReference type="InterPro" id="IPR002545">
    <property type="entry name" value="CheW-lke_dom"/>
</dbReference>
<dbReference type="CDD" id="cd00732">
    <property type="entry name" value="CheW"/>
    <property type="match status" value="1"/>
</dbReference>
<dbReference type="PROSITE" id="PS50851">
    <property type="entry name" value="CHEW"/>
    <property type="match status" value="1"/>
</dbReference>
<feature type="domain" description="CheW-like" evidence="1">
    <location>
        <begin position="21"/>
        <end position="161"/>
    </location>
</feature>
<dbReference type="Proteomes" id="UP000632498">
    <property type="component" value="Unassembled WGS sequence"/>
</dbReference>
<protein>
    <submittedName>
        <fullName evidence="2">Chemotaxis protein CheW</fullName>
    </submittedName>
</protein>
<comment type="caution">
    <text evidence="2">The sequence shown here is derived from an EMBL/GenBank/DDBJ whole genome shotgun (WGS) entry which is preliminary data.</text>
</comment>
<gene>
    <name evidence="2" type="ORF">GCM10011332_25870</name>
</gene>
<dbReference type="GO" id="GO:0007165">
    <property type="term" value="P:signal transduction"/>
    <property type="evidence" value="ECO:0007669"/>
    <property type="project" value="InterPro"/>
</dbReference>
<dbReference type="RefSeq" id="WP_188665986.1">
    <property type="nucleotide sequence ID" value="NZ_BMHV01000020.1"/>
</dbReference>
<sequence>MNQLVTTNDAQSTDLIKGDGLEDYVTFKIADQLFGIPVLKVQDILMPDHIAFIPLAPKEVAGSINLRGRIVTVIDVRVRLGLPKRADKGQSMGVTVEHVNELYSLLVDNVGEVLSLDEKNYERNPSTLDPIWREFASGVYRLDGQLMVVLDVDRMLDIQTSEHKAS</sequence>
<dbReference type="PANTHER" id="PTHR22617:SF23">
    <property type="entry name" value="CHEMOTAXIS PROTEIN CHEW"/>
    <property type="match status" value="1"/>
</dbReference>
<evidence type="ECO:0000313" key="3">
    <source>
        <dbReference type="Proteomes" id="UP000632498"/>
    </source>
</evidence>
<dbReference type="Gene3D" id="2.30.30.40">
    <property type="entry name" value="SH3 Domains"/>
    <property type="match status" value="1"/>
</dbReference>
<proteinExistence type="predicted"/>
<dbReference type="AlphaFoldDB" id="A0A917C5A2"/>
<dbReference type="InterPro" id="IPR036061">
    <property type="entry name" value="CheW-like_dom_sf"/>
</dbReference>
<dbReference type="GO" id="GO:0006935">
    <property type="term" value="P:chemotaxis"/>
    <property type="evidence" value="ECO:0007669"/>
    <property type="project" value="InterPro"/>
</dbReference>
<dbReference type="GO" id="GO:0005829">
    <property type="term" value="C:cytosol"/>
    <property type="evidence" value="ECO:0007669"/>
    <property type="project" value="TreeGrafter"/>
</dbReference>
<dbReference type="EMBL" id="BMHV01000020">
    <property type="protein sequence ID" value="GGF70710.1"/>
    <property type="molecule type" value="Genomic_DNA"/>
</dbReference>
<reference evidence="2" key="2">
    <citation type="submission" date="2020-09" db="EMBL/GenBank/DDBJ databases">
        <authorList>
            <person name="Sun Q."/>
            <person name="Zhou Y."/>
        </authorList>
    </citation>
    <scope>NUCLEOTIDE SEQUENCE</scope>
    <source>
        <strain evidence="2">CGMCC 1.15254</strain>
    </source>
</reference>
<dbReference type="Pfam" id="PF01584">
    <property type="entry name" value="CheW"/>
    <property type="match status" value="1"/>
</dbReference>
<evidence type="ECO:0000313" key="2">
    <source>
        <dbReference type="EMBL" id="GGF70710.1"/>
    </source>
</evidence>
<dbReference type="InterPro" id="IPR039315">
    <property type="entry name" value="CheW"/>
</dbReference>